<dbReference type="GO" id="GO:0016020">
    <property type="term" value="C:membrane"/>
    <property type="evidence" value="ECO:0007669"/>
    <property type="project" value="UniProtKB-SubCell"/>
</dbReference>
<keyword evidence="5" id="KW-0812">Transmembrane</keyword>
<evidence type="ECO:0000313" key="15">
    <source>
        <dbReference type="EMBL" id="PLW16469.1"/>
    </source>
</evidence>
<dbReference type="GO" id="GO:0006511">
    <property type="term" value="P:ubiquitin-dependent protein catabolic process"/>
    <property type="evidence" value="ECO:0007669"/>
    <property type="project" value="TreeGrafter"/>
</dbReference>
<comment type="catalytic activity">
    <reaction evidence="1">
        <text>S-ubiquitinyl-[E2 ubiquitin-conjugating enzyme]-L-cysteine + [acceptor protein]-L-lysine = [E2 ubiquitin-conjugating enzyme]-L-cysteine + N(6)-ubiquitinyl-[acceptor protein]-L-lysine.</text>
        <dbReference type="EC" id="2.3.2.27"/>
    </reaction>
</comment>
<evidence type="ECO:0000256" key="11">
    <source>
        <dbReference type="ARBA" id="ARBA00023136"/>
    </source>
</evidence>
<evidence type="ECO:0000256" key="5">
    <source>
        <dbReference type="ARBA" id="ARBA00022692"/>
    </source>
</evidence>
<gene>
    <name evidence="15" type="ORF">PCANC_18562</name>
    <name evidence="16" type="ORF">PCASD_01643</name>
</gene>
<keyword evidence="7 12" id="KW-0863">Zinc-finger</keyword>
<dbReference type="GO" id="GO:0008270">
    <property type="term" value="F:zinc ion binding"/>
    <property type="evidence" value="ECO:0007669"/>
    <property type="project" value="UniProtKB-KW"/>
</dbReference>
<organism evidence="16 18">
    <name type="scientific">Puccinia coronata f. sp. avenae</name>
    <dbReference type="NCBI Taxonomy" id="200324"/>
    <lineage>
        <taxon>Eukaryota</taxon>
        <taxon>Fungi</taxon>
        <taxon>Dikarya</taxon>
        <taxon>Basidiomycota</taxon>
        <taxon>Pucciniomycotina</taxon>
        <taxon>Pucciniomycetes</taxon>
        <taxon>Pucciniales</taxon>
        <taxon>Pucciniaceae</taxon>
        <taxon>Puccinia</taxon>
    </lineage>
</organism>
<keyword evidence="6" id="KW-0479">Metal-binding</keyword>
<dbReference type="Gene3D" id="3.30.40.10">
    <property type="entry name" value="Zinc/RING finger domain, C3HC4 (zinc finger)"/>
    <property type="match status" value="1"/>
</dbReference>
<dbReference type="PANTHER" id="PTHR45977:SF4">
    <property type="entry name" value="RING-TYPE DOMAIN-CONTAINING PROTEIN"/>
    <property type="match status" value="1"/>
</dbReference>
<dbReference type="Pfam" id="PF13639">
    <property type="entry name" value="zf-RING_2"/>
    <property type="match status" value="1"/>
</dbReference>
<evidence type="ECO:0000256" key="8">
    <source>
        <dbReference type="ARBA" id="ARBA00022786"/>
    </source>
</evidence>
<dbReference type="Proteomes" id="UP000235392">
    <property type="component" value="Unassembled WGS sequence"/>
</dbReference>
<evidence type="ECO:0000256" key="7">
    <source>
        <dbReference type="ARBA" id="ARBA00022771"/>
    </source>
</evidence>
<comment type="subcellular location">
    <subcellularLocation>
        <location evidence="2">Membrane</location>
        <topology evidence="2">Multi-pass membrane protein</topology>
    </subcellularLocation>
</comment>
<feature type="region of interest" description="Disordered" evidence="13">
    <location>
        <begin position="1"/>
        <end position="48"/>
    </location>
</feature>
<reference evidence="17 18" key="1">
    <citation type="submission" date="2017-11" db="EMBL/GenBank/DDBJ databases">
        <title>De novo assembly and phasing of dikaryotic genomes from two isolates of Puccinia coronata f. sp. avenae, the causal agent of oat crown rust.</title>
        <authorList>
            <person name="Miller M.E."/>
            <person name="Zhang Y."/>
            <person name="Omidvar V."/>
            <person name="Sperschneider J."/>
            <person name="Schwessinger B."/>
            <person name="Raley C."/>
            <person name="Palmer J.M."/>
            <person name="Garnica D."/>
            <person name="Upadhyaya N."/>
            <person name="Rathjen J."/>
            <person name="Taylor J.M."/>
            <person name="Park R.F."/>
            <person name="Dodds P.N."/>
            <person name="Hirsch C.D."/>
            <person name="Kianian S.F."/>
            <person name="Figueroa M."/>
        </authorList>
    </citation>
    <scope>NUCLEOTIDE SEQUENCE [LARGE SCALE GENOMIC DNA]</scope>
    <source>
        <strain evidence="15">12NC29</strain>
        <strain evidence="16">12SD80</strain>
    </source>
</reference>
<dbReference type="OrthoDB" id="2495271at2759"/>
<evidence type="ECO:0000256" key="4">
    <source>
        <dbReference type="ARBA" id="ARBA00022679"/>
    </source>
</evidence>
<evidence type="ECO:0000313" key="16">
    <source>
        <dbReference type="EMBL" id="PLW50311.1"/>
    </source>
</evidence>
<dbReference type="PROSITE" id="PS50089">
    <property type="entry name" value="ZF_RING_2"/>
    <property type="match status" value="1"/>
</dbReference>
<dbReference type="EC" id="2.3.2.27" evidence="3"/>
<proteinExistence type="predicted"/>
<comment type="caution">
    <text evidence="16">The sequence shown here is derived from an EMBL/GenBank/DDBJ whole genome shotgun (WGS) entry which is preliminary data.</text>
</comment>
<dbReference type="AlphaFoldDB" id="A0A2N5VJY5"/>
<sequence length="258" mass="29393">MDSSYNPGDLERADDLPGSSPGGVPYVEEPVGPQFPPSSDDTGREVTGDGYLADAEDEMEPFNIWVFPEPPNGTDVVFEVGDTPSWDQLMQTIQPEHRVAYETWYEVIERLVRFMRDPQRTHFSDQEISDLTNAEREAMRISASIPRQNLILIEEFFADPAEELARLHPFIMRRQEIVDFLDYLISNNTTSLHSETLLADSPNSACVICFEIYLQSDVVVVLPCHRSHHFHRACIQKWLLELVPGILTCPNCRTELVL</sequence>
<keyword evidence="17" id="KW-1185">Reference proteome</keyword>
<dbReference type="GO" id="GO:0061630">
    <property type="term" value="F:ubiquitin protein ligase activity"/>
    <property type="evidence" value="ECO:0007669"/>
    <property type="project" value="UniProtKB-EC"/>
</dbReference>
<dbReference type="CDD" id="cd16448">
    <property type="entry name" value="RING-H2"/>
    <property type="match status" value="1"/>
</dbReference>
<evidence type="ECO:0000256" key="3">
    <source>
        <dbReference type="ARBA" id="ARBA00012483"/>
    </source>
</evidence>
<keyword evidence="9" id="KW-0862">Zinc</keyword>
<name>A0A2N5VJY5_9BASI</name>
<evidence type="ECO:0000256" key="12">
    <source>
        <dbReference type="PROSITE-ProRule" id="PRU00175"/>
    </source>
</evidence>
<dbReference type="SUPFAM" id="SSF57850">
    <property type="entry name" value="RING/U-box"/>
    <property type="match status" value="1"/>
</dbReference>
<dbReference type="EMBL" id="PGCJ01000869">
    <property type="protein sequence ID" value="PLW16469.1"/>
    <property type="molecule type" value="Genomic_DNA"/>
</dbReference>
<evidence type="ECO:0000256" key="6">
    <source>
        <dbReference type="ARBA" id="ARBA00022723"/>
    </source>
</evidence>
<feature type="domain" description="RING-type" evidence="14">
    <location>
        <begin position="206"/>
        <end position="253"/>
    </location>
</feature>
<dbReference type="Proteomes" id="UP000235388">
    <property type="component" value="Unassembled WGS sequence"/>
</dbReference>
<dbReference type="GO" id="GO:0016567">
    <property type="term" value="P:protein ubiquitination"/>
    <property type="evidence" value="ECO:0007669"/>
    <property type="project" value="TreeGrafter"/>
</dbReference>
<keyword evidence="8" id="KW-0833">Ubl conjugation pathway</keyword>
<dbReference type="PANTHER" id="PTHR45977">
    <property type="entry name" value="TARGET OF ERK KINASE MPK-1"/>
    <property type="match status" value="1"/>
</dbReference>
<evidence type="ECO:0000256" key="13">
    <source>
        <dbReference type="SAM" id="MobiDB-lite"/>
    </source>
</evidence>
<keyword evidence="10" id="KW-1133">Transmembrane helix</keyword>
<evidence type="ECO:0000256" key="1">
    <source>
        <dbReference type="ARBA" id="ARBA00000900"/>
    </source>
</evidence>
<dbReference type="STRING" id="200324.A0A2N5VJY5"/>
<evidence type="ECO:0000313" key="18">
    <source>
        <dbReference type="Proteomes" id="UP000235392"/>
    </source>
</evidence>
<evidence type="ECO:0000313" key="17">
    <source>
        <dbReference type="Proteomes" id="UP000235388"/>
    </source>
</evidence>
<dbReference type="EMBL" id="PGCI01000011">
    <property type="protein sequence ID" value="PLW50311.1"/>
    <property type="molecule type" value="Genomic_DNA"/>
</dbReference>
<dbReference type="InterPro" id="IPR001841">
    <property type="entry name" value="Znf_RING"/>
</dbReference>
<dbReference type="InterPro" id="IPR013083">
    <property type="entry name" value="Znf_RING/FYVE/PHD"/>
</dbReference>
<evidence type="ECO:0000256" key="10">
    <source>
        <dbReference type="ARBA" id="ARBA00022989"/>
    </source>
</evidence>
<protein>
    <recommendedName>
        <fullName evidence="3">RING-type E3 ubiquitin transferase</fullName>
        <ecNumber evidence="3">2.3.2.27</ecNumber>
    </recommendedName>
</protein>
<keyword evidence="4" id="KW-0808">Transferase</keyword>
<evidence type="ECO:0000256" key="2">
    <source>
        <dbReference type="ARBA" id="ARBA00004141"/>
    </source>
</evidence>
<evidence type="ECO:0000256" key="9">
    <source>
        <dbReference type="ARBA" id="ARBA00022833"/>
    </source>
</evidence>
<evidence type="ECO:0000259" key="14">
    <source>
        <dbReference type="PROSITE" id="PS50089"/>
    </source>
</evidence>
<accession>A0A2N5VJY5</accession>
<dbReference type="SMART" id="SM00184">
    <property type="entry name" value="RING"/>
    <property type="match status" value="1"/>
</dbReference>
<keyword evidence="11" id="KW-0472">Membrane</keyword>